<reference evidence="1 3" key="1">
    <citation type="submission" date="2016-09" db="EMBL/GenBank/DDBJ databases">
        <title>Complete genome sequencing of Streptomyces lydicus 103 and metabolic pathways analysis of antibiotic biosynthesis.</title>
        <authorList>
            <person name="Jia N."/>
            <person name="Ding M.-Z."/>
            <person name="Gao F."/>
            <person name="Yuan Y.-J."/>
        </authorList>
    </citation>
    <scope>NUCLEOTIDE SEQUENCE [LARGE SCALE GENOMIC DNA]</scope>
    <source>
        <strain evidence="1 3">103</strain>
    </source>
</reference>
<dbReference type="OrthoDB" id="4329384at2"/>
<organism evidence="1 3">
    <name type="scientific">Streptomyces lydicus</name>
    <dbReference type="NCBI Taxonomy" id="47763"/>
    <lineage>
        <taxon>Bacteria</taxon>
        <taxon>Bacillati</taxon>
        <taxon>Actinomycetota</taxon>
        <taxon>Actinomycetes</taxon>
        <taxon>Kitasatosporales</taxon>
        <taxon>Streptomycetaceae</taxon>
        <taxon>Streptomyces</taxon>
    </lineage>
</organism>
<dbReference type="EMBL" id="CP017157">
    <property type="protein sequence ID" value="AOP50636.1"/>
    <property type="molecule type" value="Genomic_DNA"/>
</dbReference>
<keyword evidence="3" id="KW-1185">Reference proteome</keyword>
<dbReference type="KEGG" id="slc:SL103_34205"/>
<dbReference type="KEGG" id="slc:SL103_34110"/>
<gene>
    <name evidence="1" type="ORF">SL103_34110</name>
    <name evidence="2" type="ORF">SL103_34205</name>
</gene>
<name>A0A1D7VV48_9ACTN</name>
<accession>A0A1D7VV48</accession>
<dbReference type="EMBL" id="CP017157">
    <property type="protein sequence ID" value="AOP50621.1"/>
    <property type="molecule type" value="Genomic_DNA"/>
</dbReference>
<dbReference type="AlphaFoldDB" id="A0A1D7VV48"/>
<dbReference type="Proteomes" id="UP000094094">
    <property type="component" value="Chromosome"/>
</dbReference>
<evidence type="ECO:0000313" key="3">
    <source>
        <dbReference type="Proteomes" id="UP000094094"/>
    </source>
</evidence>
<protein>
    <submittedName>
        <fullName evidence="1">Uncharacterized protein</fullName>
    </submittedName>
</protein>
<proteinExistence type="predicted"/>
<evidence type="ECO:0000313" key="1">
    <source>
        <dbReference type="EMBL" id="AOP50621.1"/>
    </source>
</evidence>
<sequence>MTLRYHSAWYSHPVGGRPIGPRPMLGLHRNPDPTCRICAGYGCVMTSSASDPEEPNFVDCACAPFLSLVTIWLPKWADTTRYRRSNRGYSDEPPF</sequence>
<evidence type="ECO:0000313" key="2">
    <source>
        <dbReference type="EMBL" id="AOP50636.1"/>
    </source>
</evidence>